<dbReference type="SUPFAM" id="SSF51445">
    <property type="entry name" value="(Trans)glycosidases"/>
    <property type="match status" value="1"/>
</dbReference>
<evidence type="ECO:0000256" key="13">
    <source>
        <dbReference type="PROSITE-ProRule" id="PRU01353"/>
    </source>
</evidence>
<dbReference type="Gene3D" id="3.30.379.10">
    <property type="entry name" value="Chitobiase/beta-hexosaminidase domain 2-like"/>
    <property type="match status" value="1"/>
</dbReference>
<dbReference type="GO" id="GO:0102571">
    <property type="term" value="F:[protein]-3-O-(N-acetyl-D-glucosaminyl)-L-serine/L-threonine O-N-acetyl-alpha-D-glucosaminase activity"/>
    <property type="evidence" value="ECO:0007669"/>
    <property type="project" value="UniProtKB-EC"/>
</dbReference>
<dbReference type="FunFam" id="3.20.20.80:FF:000009">
    <property type="entry name" value="O-GlcNAcase BT_4395"/>
    <property type="match status" value="1"/>
</dbReference>
<evidence type="ECO:0000256" key="5">
    <source>
        <dbReference type="ARBA" id="ARBA00030512"/>
    </source>
</evidence>
<dbReference type="InterPro" id="IPR002102">
    <property type="entry name" value="Cohesin_dom"/>
</dbReference>
<comment type="similarity">
    <text evidence="13">Belongs to the glycosyl hydrolase 84 family.</text>
</comment>
<feature type="domain" description="Fibronectin type-III" evidence="17">
    <location>
        <begin position="916"/>
        <end position="1001"/>
    </location>
</feature>
<dbReference type="PATRIC" id="fig|1502.177.peg.1709"/>
<feature type="domain" description="F5/8 type C" evidence="16">
    <location>
        <begin position="616"/>
        <end position="768"/>
    </location>
</feature>
<dbReference type="GO" id="GO:0000272">
    <property type="term" value="P:polysaccharide catabolic process"/>
    <property type="evidence" value="ECO:0007669"/>
    <property type="project" value="InterPro"/>
</dbReference>
<dbReference type="SUPFAM" id="SSF49265">
    <property type="entry name" value="Fibronectin type III"/>
    <property type="match status" value="1"/>
</dbReference>
<dbReference type="InterPro" id="IPR008979">
    <property type="entry name" value="Galactose-bd-like_sf"/>
</dbReference>
<dbReference type="InterPro" id="IPR017853">
    <property type="entry name" value="GH"/>
</dbReference>
<dbReference type="InterPro" id="IPR049019">
    <property type="entry name" value="NagJ-like_helical"/>
</dbReference>
<dbReference type="InterPro" id="IPR015882">
    <property type="entry name" value="HEX_bac_N"/>
</dbReference>
<dbReference type="CDD" id="cd00063">
    <property type="entry name" value="FN3"/>
    <property type="match status" value="1"/>
</dbReference>
<organism evidence="19 20">
    <name type="scientific">Clostridium perfringens</name>
    <dbReference type="NCBI Taxonomy" id="1502"/>
    <lineage>
        <taxon>Bacteria</taxon>
        <taxon>Bacillati</taxon>
        <taxon>Bacillota</taxon>
        <taxon>Clostridia</taxon>
        <taxon>Eubacteriales</taxon>
        <taxon>Clostridiaceae</taxon>
        <taxon>Clostridium</taxon>
    </lineage>
</organism>
<keyword evidence="1 15" id="KW-0732">Signal</keyword>
<feature type="signal peptide" evidence="15">
    <location>
        <begin position="1"/>
        <end position="30"/>
    </location>
</feature>
<proteinExistence type="inferred from homology"/>
<dbReference type="InterPro" id="IPR036116">
    <property type="entry name" value="FN3_sf"/>
</dbReference>
<sequence length="1001" mass="111039">MKRKMLKRLLTSAFACMFIANGLITTTVRAVGPKTGEENQVLVPNLNPTPENLEVVGDGFKITSSINLVGEEEADENAVNALREFLTANNIEINSENDPNSTTLIIGEIDDDIPELDEALNGTTAEGLKEEGYALVSNDGKIAIEGKDGDGTFYGVQTFKQLVKESNIPEVNITDYPTVSARGIVEGFYGTPWTHQDRLDQIKFYGENKLNTYIYAPKDDPYHREKWREPYPESEMQRMQELIDASAENKVDFVFGISPGIDIRFDGDAGEEDFNHLITKAESLYDMGVRSFAIYWDDIQDKSAAKHAQVLNRFNEEFVKVKGDVKPLITVPTEYDTGAMVSNGQPRDYTRIFAETVDPSIEVMWTGPGVVTNEIPLSDAQLISGIYNRNMAVWWNYPVTDYFKGKLALGPMHGLDKGLNQYVDFFTVNPMEHAELSKISIHTAADYSWNMDNYDYDKAWNRAIDMLYGNLAEDMKVFANHSTRMDNKTWAKSGREDAPELRAKMDELWNKLSSKEDASALIEELYGEFARMEEACNNLKANLPEVALEECSAQLDELITLAQGDKASLDMIVAQLNEDTEAYESAKEIAQNKLNTALSSFAVISEKVAQSFIQEALSFDLTLINPRTVKITASSEETSGENAPASFASDGDMNTFWHSKWSSPAHEGPHHLTLELDNVYEINKVKYAPRQDSKNGRITGYKVSVSLDGENFTEVKTGTLEDNAAIKFIEFDSVDAKYVRLDVTDSVSDQANGRGKFATAAEVNVHGKLKEAAEVTGSVSLEVLEEVQVGENLEVGVGIDELVNAEAFAYDFTLNYDENAFEYVEAISDDGVFVNAKKIEDGKVRVLVSSLTGEPLPAKEVLAKVVLRAEAKAEGSNLSVTNSSVGDGEGLVHEITGTEKTVNIIEGTSPEIVVNPVRDFKASEINKKNVTVTWTEPETTEGLEGYILYKDGKKVAEIGKDETSYTFKKLNRHTIYNFKIAAKYSNGEVSSKESLTLRTAR</sequence>
<name>A0A127EIL1_CLOPF</name>
<dbReference type="AlphaFoldDB" id="A0A127EIL1"/>
<evidence type="ECO:0000313" key="19">
    <source>
        <dbReference type="EMBL" id="AMN35753.1"/>
    </source>
</evidence>
<dbReference type="Pfam" id="PF00041">
    <property type="entry name" value="fn3"/>
    <property type="match status" value="1"/>
</dbReference>
<comment type="catalytic activity">
    <reaction evidence="6">
        <text>3-O-(N-acetyl-beta-D-glucosaminyl)-L-seryl-[protein] + H2O = N-acetyl-D-glucosamine + L-seryl-[protein]</text>
        <dbReference type="Rhea" id="RHEA:48876"/>
        <dbReference type="Rhea" id="RHEA-COMP:9863"/>
        <dbReference type="Rhea" id="RHEA-COMP:12251"/>
        <dbReference type="ChEBI" id="CHEBI:15377"/>
        <dbReference type="ChEBI" id="CHEBI:29999"/>
        <dbReference type="ChEBI" id="CHEBI:90838"/>
        <dbReference type="ChEBI" id="CHEBI:506227"/>
        <dbReference type="EC" id="3.2.1.169"/>
    </reaction>
</comment>
<dbReference type="PANTHER" id="PTHR13170:SF16">
    <property type="entry name" value="PROTEIN O-GLCNACASE"/>
    <property type="match status" value="1"/>
</dbReference>
<dbReference type="InterPro" id="IPR003961">
    <property type="entry name" value="FN3_dom"/>
</dbReference>
<dbReference type="InterPro" id="IPR008965">
    <property type="entry name" value="CBM2/CBM3_carb-bd_dom_sf"/>
</dbReference>
<dbReference type="Pfam" id="PF21774">
    <property type="entry name" value="NagJ_C"/>
    <property type="match status" value="1"/>
</dbReference>
<dbReference type="EMBL" id="CP010994">
    <property type="protein sequence ID" value="AMN35753.1"/>
    <property type="molecule type" value="Genomic_DNA"/>
</dbReference>
<dbReference type="Proteomes" id="UP000070260">
    <property type="component" value="Chromosome"/>
</dbReference>
<dbReference type="GO" id="GO:0030246">
    <property type="term" value="F:carbohydrate binding"/>
    <property type="evidence" value="ECO:0007669"/>
    <property type="project" value="InterPro"/>
</dbReference>
<evidence type="ECO:0000256" key="11">
    <source>
        <dbReference type="ARBA" id="ARBA00078424"/>
    </source>
</evidence>
<dbReference type="Gene3D" id="2.60.120.260">
    <property type="entry name" value="Galactose-binding domain-like"/>
    <property type="match status" value="1"/>
</dbReference>
<dbReference type="Pfam" id="PF02838">
    <property type="entry name" value="Glyco_hydro_20b"/>
    <property type="match status" value="1"/>
</dbReference>
<dbReference type="InterPro" id="IPR013783">
    <property type="entry name" value="Ig-like_fold"/>
</dbReference>
<dbReference type="PROSITE" id="PS50022">
    <property type="entry name" value="FA58C_3"/>
    <property type="match status" value="1"/>
</dbReference>
<dbReference type="Gene3D" id="2.60.40.680">
    <property type="match status" value="1"/>
</dbReference>
<evidence type="ECO:0000256" key="2">
    <source>
        <dbReference type="ARBA" id="ARBA00022801"/>
    </source>
</evidence>
<dbReference type="InterPro" id="IPR051822">
    <property type="entry name" value="Glycosyl_Hydrolase_84"/>
</dbReference>
<feature type="active site" description="Proton donor" evidence="13">
    <location>
        <position position="298"/>
    </location>
</feature>
<feature type="coiled-coil region" evidence="14">
    <location>
        <begin position="515"/>
        <end position="542"/>
    </location>
</feature>
<evidence type="ECO:0000256" key="3">
    <source>
        <dbReference type="ARBA" id="ARBA00023054"/>
    </source>
</evidence>
<evidence type="ECO:0000259" key="17">
    <source>
        <dbReference type="PROSITE" id="PS50853"/>
    </source>
</evidence>
<dbReference type="Pfam" id="PF00754">
    <property type="entry name" value="F5_F8_type_C"/>
    <property type="match status" value="1"/>
</dbReference>
<evidence type="ECO:0000313" key="20">
    <source>
        <dbReference type="Proteomes" id="UP000070260"/>
    </source>
</evidence>
<dbReference type="Gene3D" id="3.20.20.80">
    <property type="entry name" value="Glycosidases"/>
    <property type="match status" value="1"/>
</dbReference>
<evidence type="ECO:0000259" key="18">
    <source>
        <dbReference type="PROSITE" id="PS52009"/>
    </source>
</evidence>
<dbReference type="Gene3D" id="1.20.58.460">
    <property type="entry name" value="Hyaluronidase post-catalytic domain-like"/>
    <property type="match status" value="1"/>
</dbReference>
<dbReference type="SUPFAM" id="SSF49384">
    <property type="entry name" value="Carbohydrate-binding domain"/>
    <property type="match status" value="1"/>
</dbReference>
<feature type="domain" description="GH84" evidence="18">
    <location>
        <begin position="180"/>
        <end position="452"/>
    </location>
</feature>
<evidence type="ECO:0000256" key="6">
    <source>
        <dbReference type="ARBA" id="ARBA00050933"/>
    </source>
</evidence>
<evidence type="ECO:0000256" key="10">
    <source>
        <dbReference type="ARBA" id="ARBA00076634"/>
    </source>
</evidence>
<dbReference type="PROSITE" id="PS52009">
    <property type="entry name" value="GH84"/>
    <property type="match status" value="1"/>
</dbReference>
<evidence type="ECO:0000256" key="14">
    <source>
        <dbReference type="SAM" id="Coils"/>
    </source>
</evidence>
<reference evidence="19 20" key="1">
    <citation type="journal article" date="2016" name="PLoS ONE">
        <title>Plasmid Characterization and Chromosome Analysis of Two netF+ Clostridium perfringens Isolates Associated with Foal and Canine Necrotizing Enteritis.</title>
        <authorList>
            <person name="Mehdizadeh Gohari I."/>
            <person name="Kropinski A.M."/>
            <person name="Weese S.J."/>
            <person name="Parreira V.R."/>
            <person name="Whitehead A.E."/>
            <person name="Boerlin P."/>
            <person name="Prescott J.F."/>
        </authorList>
    </citation>
    <scope>NUCLEOTIDE SEQUENCE [LARGE SCALE GENOMIC DNA]</scope>
    <source>
        <strain evidence="19 20">JP838</strain>
    </source>
</reference>
<dbReference type="Gene3D" id="2.60.40.10">
    <property type="entry name" value="Immunoglobulins"/>
    <property type="match status" value="1"/>
</dbReference>
<protein>
    <recommendedName>
        <fullName evidence="9">O-GlcNAcase NagJ</fullName>
        <ecNumber evidence="8">3.2.1.169</ecNumber>
    </recommendedName>
    <alternativeName>
        <fullName evidence="12">Beta-N-acetylglucosaminidase</fullName>
    </alternativeName>
    <alternativeName>
        <fullName evidence="5">Beta-N-acetylhexosaminidase</fullName>
    </alternativeName>
    <alternativeName>
        <fullName evidence="10">Beta-hexosaminidase</fullName>
    </alternativeName>
    <alternativeName>
        <fullName evidence="11">Hexosaminidase B</fullName>
    </alternativeName>
</protein>
<evidence type="ECO:0000256" key="9">
    <source>
        <dbReference type="ARBA" id="ARBA00069112"/>
    </source>
</evidence>
<dbReference type="PANTHER" id="PTHR13170">
    <property type="entry name" value="O-GLCNACASE"/>
    <property type="match status" value="1"/>
</dbReference>
<keyword evidence="3 14" id="KW-0175">Coiled coil</keyword>
<dbReference type="CDD" id="cd08546">
    <property type="entry name" value="cohesin_like"/>
    <property type="match status" value="1"/>
</dbReference>
<dbReference type="SUPFAM" id="SSF140657">
    <property type="entry name" value="Hyaluronidase post-catalytic domain-like"/>
    <property type="match status" value="1"/>
</dbReference>
<evidence type="ECO:0000256" key="4">
    <source>
        <dbReference type="ARBA" id="ARBA00023295"/>
    </source>
</evidence>
<dbReference type="SUPFAM" id="SSF55545">
    <property type="entry name" value="beta-N-acetylhexosaminidase-like domain"/>
    <property type="match status" value="1"/>
</dbReference>
<dbReference type="InterPro" id="IPR029018">
    <property type="entry name" value="Hex-like_dom2"/>
</dbReference>
<dbReference type="OrthoDB" id="9763537at2"/>
<dbReference type="SUPFAM" id="SSF49785">
    <property type="entry name" value="Galactose-binding domain-like"/>
    <property type="match status" value="1"/>
</dbReference>
<evidence type="ECO:0000256" key="15">
    <source>
        <dbReference type="SAM" id="SignalP"/>
    </source>
</evidence>
<keyword evidence="4 13" id="KW-0326">Glycosidase</keyword>
<dbReference type="RefSeq" id="WP_061428089.1">
    <property type="nucleotide sequence ID" value="NZ_CATNZO010000001.1"/>
</dbReference>
<keyword evidence="2 13" id="KW-0378">Hydrolase</keyword>
<evidence type="ECO:0000256" key="7">
    <source>
        <dbReference type="ARBA" id="ARBA00052136"/>
    </source>
</evidence>
<dbReference type="Pfam" id="PF00963">
    <property type="entry name" value="Cohesin"/>
    <property type="match status" value="1"/>
</dbReference>
<dbReference type="PROSITE" id="PS50853">
    <property type="entry name" value="FN3"/>
    <property type="match status" value="1"/>
</dbReference>
<dbReference type="InterPro" id="IPR011496">
    <property type="entry name" value="O-GlcNAcase_cat"/>
</dbReference>
<feature type="chain" id="PRO_5007447182" description="O-GlcNAcase NagJ" evidence="15">
    <location>
        <begin position="31"/>
        <end position="1001"/>
    </location>
</feature>
<dbReference type="Pfam" id="PF07555">
    <property type="entry name" value="NAGidase"/>
    <property type="match status" value="1"/>
</dbReference>
<dbReference type="InterPro" id="IPR000421">
    <property type="entry name" value="FA58C"/>
</dbReference>
<evidence type="ECO:0000256" key="1">
    <source>
        <dbReference type="ARBA" id="ARBA00022729"/>
    </source>
</evidence>
<accession>A0A127EIL1</accession>
<dbReference type="EC" id="3.2.1.169" evidence="8"/>
<evidence type="ECO:0000256" key="8">
    <source>
        <dbReference type="ARBA" id="ARBA00066938"/>
    </source>
</evidence>
<comment type="catalytic activity">
    <reaction evidence="7">
        <text>3-O-(N-acetyl-beta-D-glucosaminyl)-L-threonyl-[protein] + H2O = L-threonyl-[protein] + N-acetyl-D-glucosamine</text>
        <dbReference type="Rhea" id="RHEA:48892"/>
        <dbReference type="Rhea" id="RHEA-COMP:11060"/>
        <dbReference type="Rhea" id="RHEA-COMP:12252"/>
        <dbReference type="ChEBI" id="CHEBI:15377"/>
        <dbReference type="ChEBI" id="CHEBI:30013"/>
        <dbReference type="ChEBI" id="CHEBI:90840"/>
        <dbReference type="ChEBI" id="CHEBI:506227"/>
        <dbReference type="EC" id="3.2.1.169"/>
    </reaction>
</comment>
<dbReference type="SMART" id="SM00060">
    <property type="entry name" value="FN3"/>
    <property type="match status" value="1"/>
</dbReference>
<dbReference type="GO" id="GO:0016231">
    <property type="term" value="F:beta-N-acetylglucosaminidase activity"/>
    <property type="evidence" value="ECO:0007669"/>
    <property type="project" value="UniProtKB-ARBA"/>
</dbReference>
<gene>
    <name evidence="19" type="ORF">JFP838_08335</name>
</gene>
<evidence type="ECO:0000256" key="12">
    <source>
        <dbReference type="ARBA" id="ARBA00082445"/>
    </source>
</evidence>
<evidence type="ECO:0000259" key="16">
    <source>
        <dbReference type="PROSITE" id="PS50022"/>
    </source>
</evidence>